<dbReference type="InterPro" id="IPR001110">
    <property type="entry name" value="UPF0012_CS"/>
</dbReference>
<dbReference type="GO" id="GO:0016811">
    <property type="term" value="F:hydrolase activity, acting on carbon-nitrogen (but not peptide) bonds, in linear amides"/>
    <property type="evidence" value="ECO:0007669"/>
    <property type="project" value="InterPro"/>
</dbReference>
<dbReference type="AlphaFoldDB" id="A0A545TDZ3"/>
<dbReference type="OrthoDB" id="9811121at2"/>
<dbReference type="Gene3D" id="3.60.110.10">
    <property type="entry name" value="Carbon-nitrogen hydrolase"/>
    <property type="match status" value="1"/>
</dbReference>
<dbReference type="PROSITE" id="PS50263">
    <property type="entry name" value="CN_HYDROLASE"/>
    <property type="match status" value="1"/>
</dbReference>
<evidence type="ECO:0000256" key="2">
    <source>
        <dbReference type="ARBA" id="ARBA00022801"/>
    </source>
</evidence>
<reference evidence="4 5" key="1">
    <citation type="submission" date="2019-06" db="EMBL/GenBank/DDBJ databases">
        <title>Draft genome of Aliikangiella marina GYP-15.</title>
        <authorList>
            <person name="Wang G."/>
        </authorList>
    </citation>
    <scope>NUCLEOTIDE SEQUENCE [LARGE SCALE GENOMIC DNA]</scope>
    <source>
        <strain evidence="4 5">GYP-15</strain>
    </source>
</reference>
<keyword evidence="2 4" id="KW-0378">Hydrolase</keyword>
<feature type="domain" description="CN hydrolase" evidence="3">
    <location>
        <begin position="6"/>
        <end position="255"/>
    </location>
</feature>
<dbReference type="EMBL" id="VIKR01000002">
    <property type="protein sequence ID" value="TQV75386.1"/>
    <property type="molecule type" value="Genomic_DNA"/>
</dbReference>
<sequence>MENKRLKVACVQMVSGIDFQENLEVAARLIAQAKDRDAQLIVLPEFFALMGKNEKDKLAYIEPHGSGPFQDFLHEQTKKNKLWIVGGTHAIDSGVINKPFSRCYVYRPTGEVETWYDKIHLFDVAVDDNTKTYKESKYASPGASIKSFKIGAFHIGLAVCYDLRFPELFRQLTYSGCNTFVLPAAFTATTGKAHWEILLKARAIENQTYMLASAQAGNHQNGRKTWGHTCVVSPWGETLSEMSQGQGVIEYQLNLDELEKVRNEFPVLTHTRL</sequence>
<comment type="caution">
    <text evidence="4">The sequence shown here is derived from an EMBL/GenBank/DDBJ whole genome shotgun (WGS) entry which is preliminary data.</text>
</comment>
<dbReference type="InterPro" id="IPR003010">
    <property type="entry name" value="C-N_Hydrolase"/>
</dbReference>
<dbReference type="RefSeq" id="WP_142942000.1">
    <property type="nucleotide sequence ID" value="NZ_VIKR01000002.1"/>
</dbReference>
<dbReference type="PROSITE" id="PS01227">
    <property type="entry name" value="UPF0012"/>
    <property type="match status" value="1"/>
</dbReference>
<evidence type="ECO:0000259" key="3">
    <source>
        <dbReference type="PROSITE" id="PS50263"/>
    </source>
</evidence>
<gene>
    <name evidence="4" type="ORF">FLL45_10675</name>
</gene>
<organism evidence="4 5">
    <name type="scientific">Aliikangiella marina</name>
    <dbReference type="NCBI Taxonomy" id="1712262"/>
    <lineage>
        <taxon>Bacteria</taxon>
        <taxon>Pseudomonadati</taxon>
        <taxon>Pseudomonadota</taxon>
        <taxon>Gammaproteobacteria</taxon>
        <taxon>Oceanospirillales</taxon>
        <taxon>Pleioneaceae</taxon>
        <taxon>Aliikangiella</taxon>
    </lineage>
</organism>
<evidence type="ECO:0000313" key="5">
    <source>
        <dbReference type="Proteomes" id="UP000317839"/>
    </source>
</evidence>
<accession>A0A545TDZ3</accession>
<dbReference type="InterPro" id="IPR045254">
    <property type="entry name" value="Nit1/2_C-N_Hydrolase"/>
</dbReference>
<keyword evidence="5" id="KW-1185">Reference proteome</keyword>
<evidence type="ECO:0000256" key="1">
    <source>
        <dbReference type="ARBA" id="ARBA00010613"/>
    </source>
</evidence>
<dbReference type="InterPro" id="IPR036526">
    <property type="entry name" value="C-N_Hydrolase_sf"/>
</dbReference>
<protein>
    <submittedName>
        <fullName evidence="4">Carbon-nitrogen hydrolase family protein</fullName>
    </submittedName>
</protein>
<dbReference type="Pfam" id="PF00795">
    <property type="entry name" value="CN_hydrolase"/>
    <property type="match status" value="1"/>
</dbReference>
<dbReference type="SUPFAM" id="SSF56317">
    <property type="entry name" value="Carbon-nitrogen hydrolase"/>
    <property type="match status" value="1"/>
</dbReference>
<comment type="similarity">
    <text evidence="1">Belongs to the carbon-nitrogen hydrolase superfamily. NIT1/NIT2 family.</text>
</comment>
<evidence type="ECO:0000313" key="4">
    <source>
        <dbReference type="EMBL" id="TQV75386.1"/>
    </source>
</evidence>
<proteinExistence type="inferred from homology"/>
<dbReference type="Proteomes" id="UP000317839">
    <property type="component" value="Unassembled WGS sequence"/>
</dbReference>
<dbReference type="PANTHER" id="PTHR23088">
    <property type="entry name" value="NITRILASE-RELATED"/>
    <property type="match status" value="1"/>
</dbReference>
<name>A0A545TDZ3_9GAMM</name>
<dbReference type="PANTHER" id="PTHR23088:SF27">
    <property type="entry name" value="DEAMINATED GLUTATHIONE AMIDASE"/>
    <property type="match status" value="1"/>
</dbReference>
<dbReference type="CDD" id="cd07572">
    <property type="entry name" value="nit"/>
    <property type="match status" value="1"/>
</dbReference>